<dbReference type="EMBL" id="CP139725">
    <property type="protein sequence ID" value="WPZ22275.1"/>
    <property type="molecule type" value="Genomic_DNA"/>
</dbReference>
<evidence type="ECO:0000313" key="3">
    <source>
        <dbReference type="Proteomes" id="UP001326567"/>
    </source>
</evidence>
<reference evidence="2 3" key="1">
    <citation type="submission" date="2023-11" db="EMBL/GenBank/DDBJ databases">
        <title>From the Deep-Sea to the Surface: Bacterial Genomes Isolated from the Moytirra Hydrothermal Vent Plume.</title>
        <authorList>
            <person name="Major S.R."/>
        </authorList>
    </citation>
    <scope>NUCLEOTIDE SEQUENCE [LARGE SCALE GENOMIC DNA]</scope>
    <source>
        <strain evidence="2 3">OXR-9</strain>
    </source>
</reference>
<dbReference type="SUPFAM" id="SSF52540">
    <property type="entry name" value="P-loop containing nucleoside triphosphate hydrolases"/>
    <property type="match status" value="1"/>
</dbReference>
<dbReference type="Gene3D" id="3.40.50.300">
    <property type="entry name" value="P-loop containing nucleotide triphosphate hydrolases"/>
    <property type="match status" value="1"/>
</dbReference>
<keyword evidence="2" id="KW-0067">ATP-binding</keyword>
<protein>
    <submittedName>
        <fullName evidence="2">ATP-binding protein</fullName>
    </submittedName>
</protein>
<name>A0ABZ0V322_9RHOB</name>
<dbReference type="GO" id="GO:0005524">
    <property type="term" value="F:ATP binding"/>
    <property type="evidence" value="ECO:0007669"/>
    <property type="project" value="UniProtKB-KW"/>
</dbReference>
<feature type="domain" description="ATPase AAA-type core" evidence="1">
    <location>
        <begin position="48"/>
        <end position="354"/>
    </location>
</feature>
<evidence type="ECO:0000313" key="2">
    <source>
        <dbReference type="EMBL" id="WPZ22275.1"/>
    </source>
</evidence>
<keyword evidence="3" id="KW-1185">Reference proteome</keyword>
<organism evidence="2 3">
    <name type="scientific">Sulfitobacter faviae</name>
    <dbReference type="NCBI Taxonomy" id="1775881"/>
    <lineage>
        <taxon>Bacteria</taxon>
        <taxon>Pseudomonadati</taxon>
        <taxon>Pseudomonadota</taxon>
        <taxon>Alphaproteobacteria</taxon>
        <taxon>Rhodobacterales</taxon>
        <taxon>Roseobacteraceae</taxon>
        <taxon>Sulfitobacter</taxon>
    </lineage>
</organism>
<evidence type="ECO:0000259" key="1">
    <source>
        <dbReference type="Pfam" id="PF13304"/>
    </source>
</evidence>
<dbReference type="PANTHER" id="PTHR40396:SF1">
    <property type="entry name" value="ATPASE AAA-TYPE CORE DOMAIN-CONTAINING PROTEIN"/>
    <property type="match status" value="1"/>
</dbReference>
<gene>
    <name evidence="2" type="ORF">T7987_03285</name>
</gene>
<accession>A0ABZ0V322</accession>
<dbReference type="Proteomes" id="UP001326567">
    <property type="component" value="Chromosome"/>
</dbReference>
<keyword evidence="2" id="KW-0547">Nucleotide-binding</keyword>
<proteinExistence type="predicted"/>
<dbReference type="InterPro" id="IPR027417">
    <property type="entry name" value="P-loop_NTPase"/>
</dbReference>
<dbReference type="InterPro" id="IPR003959">
    <property type="entry name" value="ATPase_AAA_core"/>
</dbReference>
<dbReference type="PANTHER" id="PTHR40396">
    <property type="entry name" value="ATPASE-LIKE PROTEIN"/>
    <property type="match status" value="1"/>
</dbReference>
<sequence>MIIDFSVKNFRSFQNEQLFSMNVEGNRNSLPGNYTEIEDGKFSILKSACIFGPNASGKSNLFTAFRALKWLISNSRPLEEGRDIPPYEPFKLSAESIEQPIEFSIEFVVPSGMRYIYEVSYNRSKVISESLYSFPKRQRALMFSRGELDTWETVKFGASYKGGDRRFSFFPNSTYLARAGNDASAPQRIREIVLYFRGIAVIEAGHSAYVSNYFQQDGHLEAVSNLICLADTGIKNITAERRSVEEIKLPDEMPEEIKKAIYEENSVSYKFWHEDQDGGLVKFEQDEISDGTGKLFEILPILLTAISNGLPVFIDELDGHLHTSLVGLVFDLFNDPVTNPDSAQLIVTTHDTNMMAPSRFRRDQIWLVAKENGGSSLFCLDEFDKSLVRASSPFEDFYKDGRLGALPSIPYNKIHEAIRNFPKRKGLIKSGEFDA</sequence>
<dbReference type="RefSeq" id="WP_322328997.1">
    <property type="nucleotide sequence ID" value="NZ_CP139725.1"/>
</dbReference>
<dbReference type="Pfam" id="PF13304">
    <property type="entry name" value="AAA_21"/>
    <property type="match status" value="1"/>
</dbReference>